<gene>
    <name evidence="3" type="ORF">Acr_03g0008460</name>
</gene>
<dbReference type="AlphaFoldDB" id="A0A7J0ECL7"/>
<dbReference type="InterPro" id="IPR001810">
    <property type="entry name" value="F-box_dom"/>
</dbReference>
<proteinExistence type="predicted"/>
<dbReference type="InterPro" id="IPR032675">
    <property type="entry name" value="LRR_dom_sf"/>
</dbReference>
<dbReference type="OrthoDB" id="550575at2759"/>
<keyword evidence="4" id="KW-1185">Reference proteome</keyword>
<comment type="caution">
    <text evidence="3">The sequence shown here is derived from an EMBL/GenBank/DDBJ whole genome shotgun (WGS) entry which is preliminary data.</text>
</comment>
<reference evidence="3 4" key="1">
    <citation type="submission" date="2019-07" db="EMBL/GenBank/DDBJ databases">
        <title>De Novo Assembly of kiwifruit Actinidia rufa.</title>
        <authorList>
            <person name="Sugita-Konishi S."/>
            <person name="Sato K."/>
            <person name="Mori E."/>
            <person name="Abe Y."/>
            <person name="Kisaki G."/>
            <person name="Hamano K."/>
            <person name="Suezawa K."/>
            <person name="Otani M."/>
            <person name="Fukuda T."/>
            <person name="Manabe T."/>
            <person name="Gomi K."/>
            <person name="Tabuchi M."/>
            <person name="Akimitsu K."/>
            <person name="Kataoka I."/>
        </authorList>
    </citation>
    <scope>NUCLEOTIDE SEQUENCE [LARGE SCALE GENOMIC DNA]</scope>
    <source>
        <strain evidence="4">cv. Fuchu</strain>
    </source>
</reference>
<sequence>MSCGGRKRMCTGEGENDGVVVGRWEWLNPEVLALIFVRLPAEERLKTVAMVCRAWLEAVAGPYCWTEIDIEPWCRRCNRPDLVDSAVRKLVRRSKCTFRRVSAYKLGDAAFSYIANCGRCLKVLQIPMSSVTDKMVEKHAELLANITVLDISYCLTITFKGVEAFGKHCKSLAHLKRNMPPPEWEKPALAEASKVNDTEAMIIADTMTGLRHLELCFGRFGDDGLNSILTKCKKLAYLDIQGCWNVEFKGDLEDRCEQLTVFRNPYHDYYMDGLSSSESDGSGADVSVESSSSDSD</sequence>
<dbReference type="PANTHER" id="PTHR38926:SF81">
    <property type="entry name" value="F-BOX DOMAIN-CONTAINING PROTEIN"/>
    <property type="match status" value="1"/>
</dbReference>
<dbReference type="Proteomes" id="UP000585474">
    <property type="component" value="Unassembled WGS sequence"/>
</dbReference>
<evidence type="ECO:0000256" key="1">
    <source>
        <dbReference type="SAM" id="MobiDB-lite"/>
    </source>
</evidence>
<evidence type="ECO:0000313" key="3">
    <source>
        <dbReference type="EMBL" id="GFY84072.1"/>
    </source>
</evidence>
<evidence type="ECO:0000313" key="4">
    <source>
        <dbReference type="Proteomes" id="UP000585474"/>
    </source>
</evidence>
<feature type="region of interest" description="Disordered" evidence="1">
    <location>
        <begin position="275"/>
        <end position="296"/>
    </location>
</feature>
<dbReference type="InterPro" id="IPR036047">
    <property type="entry name" value="F-box-like_dom_sf"/>
</dbReference>
<organism evidence="3 4">
    <name type="scientific">Actinidia rufa</name>
    <dbReference type="NCBI Taxonomy" id="165716"/>
    <lineage>
        <taxon>Eukaryota</taxon>
        <taxon>Viridiplantae</taxon>
        <taxon>Streptophyta</taxon>
        <taxon>Embryophyta</taxon>
        <taxon>Tracheophyta</taxon>
        <taxon>Spermatophyta</taxon>
        <taxon>Magnoliopsida</taxon>
        <taxon>eudicotyledons</taxon>
        <taxon>Gunneridae</taxon>
        <taxon>Pentapetalae</taxon>
        <taxon>asterids</taxon>
        <taxon>Ericales</taxon>
        <taxon>Actinidiaceae</taxon>
        <taxon>Actinidia</taxon>
    </lineage>
</organism>
<evidence type="ECO:0000259" key="2">
    <source>
        <dbReference type="Pfam" id="PF12937"/>
    </source>
</evidence>
<dbReference type="Gene3D" id="1.20.1280.50">
    <property type="match status" value="1"/>
</dbReference>
<dbReference type="Pfam" id="PF12937">
    <property type="entry name" value="F-box-like"/>
    <property type="match status" value="1"/>
</dbReference>
<dbReference type="FunFam" id="1.20.1280.50:FF:000022">
    <property type="entry name" value="F-box protein FBW2"/>
    <property type="match status" value="1"/>
</dbReference>
<dbReference type="SUPFAM" id="SSF81383">
    <property type="entry name" value="F-box domain"/>
    <property type="match status" value="1"/>
</dbReference>
<protein>
    <recommendedName>
        <fullName evidence="2">F-box domain-containing protein</fullName>
    </recommendedName>
</protein>
<dbReference type="EMBL" id="BJWL01000003">
    <property type="protein sequence ID" value="GFY84072.1"/>
    <property type="molecule type" value="Genomic_DNA"/>
</dbReference>
<dbReference type="Gene3D" id="3.80.10.10">
    <property type="entry name" value="Ribonuclease Inhibitor"/>
    <property type="match status" value="2"/>
</dbReference>
<dbReference type="SUPFAM" id="SSF52047">
    <property type="entry name" value="RNI-like"/>
    <property type="match status" value="1"/>
</dbReference>
<feature type="domain" description="F-box" evidence="2">
    <location>
        <begin position="29"/>
        <end position="70"/>
    </location>
</feature>
<accession>A0A7J0ECL7</accession>
<name>A0A7J0ECL7_9ERIC</name>
<dbReference type="PANTHER" id="PTHR38926">
    <property type="entry name" value="F-BOX DOMAIN CONTAINING PROTEIN, EXPRESSED"/>
    <property type="match status" value="1"/>
</dbReference>